<dbReference type="STRING" id="485917.Phep_3043"/>
<dbReference type="eggNOG" id="COG3769">
    <property type="taxonomic scope" value="Bacteria"/>
</dbReference>
<dbReference type="GO" id="GO:0006508">
    <property type="term" value="P:proteolysis"/>
    <property type="evidence" value="ECO:0007669"/>
    <property type="project" value="InterPro"/>
</dbReference>
<sequence length="490" mass="55804">MMKHFFWSKIFLTLLLLCLIQTGFSQDLSFLWDQYGIYREPALKDRFFKHSDLVPLFQKLEKSGLFKIEIAGGSAQGRSVYHLTAGRGKIKVLLWSQMHGDETTATRALFDFFNFLKANDKNDELRNKLLDQLELHFVPMLNPDGAEMFKRRNALDIDINRDARMLVSPEARILMDIAKKIKPDFGFNLHDQSTLYSAGRSKNTATISFLDPAFNYAKDMDDVRKKARQVILLMNNVLQKLMPDKVAKYNDDYDPRCFGDTFQGMGIATILIESGGYPGDPEKEYIRKLNFYALLSALNSIADQSYLKEDVVQYEKIPENNRSLYNVLIRNVKITKQGSVFLTNLGINHTQVKDSDYRGVSYQGSIDELGDVERVYGYDEADAGDLNYTPGKLKILTKKEWENLNAESEVQLIREGYLFIKWSDAKSPAGPVKNRLLNLTNSTSVSGQVGLNQAANFLLTKQDKPVFAIINGFLLKLDQPAKVLHNTFGY</sequence>
<name>C6Y2N1_PEDHD</name>
<evidence type="ECO:0000313" key="4">
    <source>
        <dbReference type="Proteomes" id="UP000000852"/>
    </source>
</evidence>
<dbReference type="RefSeq" id="WP_015808850.1">
    <property type="nucleotide sequence ID" value="NC_013061.1"/>
</dbReference>
<comment type="similarity">
    <text evidence="1">Belongs to the peptidase M14 family.</text>
</comment>
<gene>
    <name evidence="3" type="ordered locus">Phep_3043</name>
</gene>
<dbReference type="GO" id="GO:0004181">
    <property type="term" value="F:metallocarboxypeptidase activity"/>
    <property type="evidence" value="ECO:0007669"/>
    <property type="project" value="InterPro"/>
</dbReference>
<dbReference type="PROSITE" id="PS52035">
    <property type="entry name" value="PEPTIDASE_M14"/>
    <property type="match status" value="1"/>
</dbReference>
<dbReference type="EMBL" id="CP001681">
    <property type="protein sequence ID" value="ACU05241.1"/>
    <property type="molecule type" value="Genomic_DNA"/>
</dbReference>
<dbReference type="Pfam" id="PF00246">
    <property type="entry name" value="Peptidase_M14"/>
    <property type="match status" value="1"/>
</dbReference>
<dbReference type="SUPFAM" id="SSF53187">
    <property type="entry name" value="Zn-dependent exopeptidases"/>
    <property type="match status" value="1"/>
</dbReference>
<keyword evidence="4" id="KW-1185">Reference proteome</keyword>
<dbReference type="AlphaFoldDB" id="C6Y2N1"/>
<dbReference type="GO" id="GO:0008270">
    <property type="term" value="F:zinc ion binding"/>
    <property type="evidence" value="ECO:0007669"/>
    <property type="project" value="InterPro"/>
</dbReference>
<organism evidence="3 4">
    <name type="scientific">Pedobacter heparinus (strain ATCC 13125 / DSM 2366 / CIP 104194 / JCM 7457 / NBRC 12017 / NCIMB 9290 / NRRL B-14731 / HIM 762-3)</name>
    <dbReference type="NCBI Taxonomy" id="485917"/>
    <lineage>
        <taxon>Bacteria</taxon>
        <taxon>Pseudomonadati</taxon>
        <taxon>Bacteroidota</taxon>
        <taxon>Sphingobacteriia</taxon>
        <taxon>Sphingobacteriales</taxon>
        <taxon>Sphingobacteriaceae</taxon>
        <taxon>Pedobacter</taxon>
    </lineage>
</organism>
<accession>C6Y2N1</accession>
<evidence type="ECO:0000259" key="2">
    <source>
        <dbReference type="PROSITE" id="PS52035"/>
    </source>
</evidence>
<dbReference type="Gene3D" id="3.40.630.10">
    <property type="entry name" value="Zn peptidases"/>
    <property type="match status" value="1"/>
</dbReference>
<protein>
    <recommendedName>
        <fullName evidence="2">Peptidase M14 domain-containing protein</fullName>
    </recommendedName>
</protein>
<evidence type="ECO:0000313" key="3">
    <source>
        <dbReference type="EMBL" id="ACU05241.1"/>
    </source>
</evidence>
<dbReference type="Proteomes" id="UP000000852">
    <property type="component" value="Chromosome"/>
</dbReference>
<proteinExistence type="inferred from homology"/>
<dbReference type="OrthoDB" id="1119199at2"/>
<dbReference type="HOGENOM" id="CLU_042010_0_0_10"/>
<feature type="active site" description="Proton donor/acceptor" evidence="1">
    <location>
        <position position="273"/>
    </location>
</feature>
<reference evidence="3 4" key="1">
    <citation type="journal article" date="2009" name="Stand. Genomic Sci.">
        <title>Complete genome sequence of Pedobacter heparinus type strain (HIM 762-3).</title>
        <authorList>
            <person name="Han C."/>
            <person name="Spring S."/>
            <person name="Lapidus A."/>
            <person name="Del Rio T.G."/>
            <person name="Tice H."/>
            <person name="Copeland A."/>
            <person name="Cheng J.F."/>
            <person name="Lucas S."/>
            <person name="Chen F."/>
            <person name="Nolan M."/>
            <person name="Bruce D."/>
            <person name="Goodwin L."/>
            <person name="Pitluck S."/>
            <person name="Ivanova N."/>
            <person name="Mavromatis K."/>
            <person name="Mikhailova N."/>
            <person name="Pati A."/>
            <person name="Chen A."/>
            <person name="Palaniappan K."/>
            <person name="Land M."/>
            <person name="Hauser L."/>
            <person name="Chang Y.J."/>
            <person name="Jeffries C.C."/>
            <person name="Saunders E."/>
            <person name="Chertkov O."/>
            <person name="Brettin T."/>
            <person name="Goker M."/>
            <person name="Rohde M."/>
            <person name="Bristow J."/>
            <person name="Eisen J.A."/>
            <person name="Markowitz V."/>
            <person name="Hugenholtz P."/>
            <person name="Kyrpides N.C."/>
            <person name="Klenk H.P."/>
            <person name="Detter J.C."/>
        </authorList>
    </citation>
    <scope>NUCLEOTIDE SEQUENCE [LARGE SCALE GENOMIC DNA]</scope>
    <source>
        <strain evidence="4">ATCC 13125 / DSM 2366 / CIP 104194 / JCM 7457 / NBRC 12017 / NCIMB 9290 / NRRL B-14731 / HIM 762-3</strain>
    </source>
</reference>
<dbReference type="KEGG" id="phe:Phep_3043"/>
<evidence type="ECO:0000256" key="1">
    <source>
        <dbReference type="PROSITE-ProRule" id="PRU01379"/>
    </source>
</evidence>
<feature type="domain" description="Peptidase M14" evidence="2">
    <location>
        <begin position="46"/>
        <end position="301"/>
    </location>
</feature>
<dbReference type="eggNOG" id="COG2866">
    <property type="taxonomic scope" value="Bacteria"/>
</dbReference>
<dbReference type="InterPro" id="IPR000834">
    <property type="entry name" value="Peptidase_M14"/>
</dbReference>